<keyword evidence="2" id="KW-1185">Reference proteome</keyword>
<accession>A0A6N4UME2</accession>
<evidence type="ECO:0000313" key="2">
    <source>
        <dbReference type="Proteomes" id="UP000466906"/>
    </source>
</evidence>
<proteinExistence type="predicted"/>
<dbReference type="EMBL" id="AP022565">
    <property type="protein sequence ID" value="BBX25990.1"/>
    <property type="molecule type" value="Genomic_DNA"/>
</dbReference>
<sequence>MTAPAWTITPTAEQWCAVVDSAEYAAHGDRTRSAGALIESGQDVRVLAVVGIRLLAGVLAEGVSADEIRREVLALASCTGAPDRTVNAALETLGMAEALTRDDWAAVDALCAGSQIAVVDIVVMATALAGQAISSSTDDVAGAFYRLREAWGAA</sequence>
<name>A0A6N4UME2_9MYCO</name>
<gene>
    <name evidence="1" type="ORF">MALV_11150</name>
</gene>
<dbReference type="Proteomes" id="UP000466906">
    <property type="component" value="Chromosome"/>
</dbReference>
<protein>
    <submittedName>
        <fullName evidence="1">Uncharacterized protein</fullName>
    </submittedName>
</protein>
<dbReference type="KEGG" id="malv:MALV_11150"/>
<reference evidence="1 2" key="1">
    <citation type="journal article" date="2019" name="Emerg. Microbes Infect.">
        <title>Comprehensive subspecies identification of 175 nontuberculous mycobacteria species based on 7547 genomic profiles.</title>
        <authorList>
            <person name="Matsumoto Y."/>
            <person name="Kinjo T."/>
            <person name="Motooka D."/>
            <person name="Nabeya D."/>
            <person name="Jung N."/>
            <person name="Uechi K."/>
            <person name="Horii T."/>
            <person name="Iida T."/>
            <person name="Fujita J."/>
            <person name="Nakamura S."/>
        </authorList>
    </citation>
    <scope>NUCLEOTIDE SEQUENCE [LARGE SCALE GENOMIC DNA]</scope>
    <source>
        <strain evidence="1 2">JCM 12272</strain>
    </source>
</reference>
<dbReference type="RefSeq" id="WP_163661814.1">
    <property type="nucleotide sequence ID" value="NZ_AP022565.1"/>
</dbReference>
<dbReference type="AlphaFoldDB" id="A0A6N4UME2"/>
<organism evidence="1 2">
    <name type="scientific">Mycolicibacterium alvei</name>
    <dbReference type="NCBI Taxonomy" id="67081"/>
    <lineage>
        <taxon>Bacteria</taxon>
        <taxon>Bacillati</taxon>
        <taxon>Actinomycetota</taxon>
        <taxon>Actinomycetes</taxon>
        <taxon>Mycobacteriales</taxon>
        <taxon>Mycobacteriaceae</taxon>
        <taxon>Mycolicibacterium</taxon>
    </lineage>
</organism>
<evidence type="ECO:0000313" key="1">
    <source>
        <dbReference type="EMBL" id="BBX25990.1"/>
    </source>
</evidence>